<dbReference type="EMBL" id="CP060782">
    <property type="protein sequence ID" value="QNP46215.1"/>
    <property type="molecule type" value="Genomic_DNA"/>
</dbReference>
<evidence type="ECO:0000313" key="3">
    <source>
        <dbReference type="Proteomes" id="UP000516105"/>
    </source>
</evidence>
<evidence type="ECO:0000313" key="2">
    <source>
        <dbReference type="EMBL" id="QNP46215.1"/>
    </source>
</evidence>
<reference evidence="2 3" key="1">
    <citation type="submission" date="2020-08" db="EMBL/GenBank/DDBJ databases">
        <title>Genome sequence of Sphingomonas sediminicola KACC 15039T.</title>
        <authorList>
            <person name="Hyun D.-W."/>
            <person name="Bae J.-W."/>
        </authorList>
    </citation>
    <scope>NUCLEOTIDE SEQUENCE [LARGE SCALE GENOMIC DNA]</scope>
    <source>
        <strain evidence="2 3">KACC 15039</strain>
    </source>
</reference>
<dbReference type="InterPro" id="IPR009875">
    <property type="entry name" value="PilZ_domain"/>
</dbReference>
<keyword evidence="3" id="KW-1185">Reference proteome</keyword>
<organism evidence="2 3">
    <name type="scientific">Sphingomonas sediminicola</name>
    <dbReference type="NCBI Taxonomy" id="386874"/>
    <lineage>
        <taxon>Bacteria</taxon>
        <taxon>Pseudomonadati</taxon>
        <taxon>Pseudomonadota</taxon>
        <taxon>Alphaproteobacteria</taxon>
        <taxon>Sphingomonadales</taxon>
        <taxon>Sphingomonadaceae</taxon>
        <taxon>Sphingomonas</taxon>
    </lineage>
</organism>
<dbReference type="Pfam" id="PF07238">
    <property type="entry name" value="PilZ"/>
    <property type="match status" value="1"/>
</dbReference>
<feature type="domain" description="PilZ" evidence="1">
    <location>
        <begin position="27"/>
        <end position="84"/>
    </location>
</feature>
<evidence type="ECO:0000259" key="1">
    <source>
        <dbReference type="Pfam" id="PF07238"/>
    </source>
</evidence>
<dbReference type="Proteomes" id="UP000516105">
    <property type="component" value="Chromosome"/>
</dbReference>
<proteinExistence type="predicted"/>
<dbReference type="SUPFAM" id="SSF141371">
    <property type="entry name" value="PilZ domain-like"/>
    <property type="match status" value="1"/>
</dbReference>
<accession>A0ABX6TB43</accession>
<protein>
    <submittedName>
        <fullName evidence="2">PilZ domain-containing protein</fullName>
    </submittedName>
</protein>
<sequence>MQNANFPSSEGELHRDIALEILASRANGLEEKVVVTDISRDGCQLQTSAAFNVGEVITLQHDVLGKLAGEVRWASGGRAGLQFLRSL</sequence>
<gene>
    <name evidence="2" type="ORF">H9L14_02945</name>
</gene>
<dbReference type="RefSeq" id="WP_187709168.1">
    <property type="nucleotide sequence ID" value="NZ_CP060782.1"/>
</dbReference>
<name>A0ABX6TB43_9SPHN</name>